<evidence type="ECO:0000313" key="3">
    <source>
        <dbReference type="EMBL" id="RCW43648.1"/>
    </source>
</evidence>
<proteinExistence type="inferred from homology"/>
<comment type="function">
    <text evidence="2">Antitoxin component of a type II toxin-antitoxin (TA) system.</text>
</comment>
<organism evidence="3 4">
    <name type="scientific">Halopolyspora algeriensis</name>
    <dbReference type="NCBI Taxonomy" id="1500506"/>
    <lineage>
        <taxon>Bacteria</taxon>
        <taxon>Bacillati</taxon>
        <taxon>Actinomycetota</taxon>
        <taxon>Actinomycetes</taxon>
        <taxon>Actinomycetes incertae sedis</taxon>
        <taxon>Halopolyspora</taxon>
    </lineage>
</organism>
<accession>A0A368VQ84</accession>
<dbReference type="EMBL" id="QPJC01000006">
    <property type="protein sequence ID" value="RCW43648.1"/>
    <property type="molecule type" value="Genomic_DNA"/>
</dbReference>
<dbReference type="AlphaFoldDB" id="A0A368VQ84"/>
<evidence type="ECO:0000256" key="2">
    <source>
        <dbReference type="RuleBase" id="RU362080"/>
    </source>
</evidence>
<evidence type="ECO:0000313" key="4">
    <source>
        <dbReference type="Proteomes" id="UP000253495"/>
    </source>
</evidence>
<gene>
    <name evidence="3" type="ORF">DFQ14_106126</name>
</gene>
<protein>
    <recommendedName>
        <fullName evidence="2">Antitoxin</fullName>
    </recommendedName>
</protein>
<dbReference type="NCBIfam" id="TIGR01552">
    <property type="entry name" value="phd_fam"/>
    <property type="match status" value="1"/>
</dbReference>
<name>A0A368VQ84_9ACTN</name>
<dbReference type="InterPro" id="IPR006442">
    <property type="entry name" value="Antitoxin_Phd/YefM"/>
</dbReference>
<dbReference type="SUPFAM" id="SSF143120">
    <property type="entry name" value="YefM-like"/>
    <property type="match status" value="1"/>
</dbReference>
<dbReference type="Gene3D" id="1.10.1220.170">
    <property type="match status" value="1"/>
</dbReference>
<reference evidence="3 4" key="1">
    <citation type="submission" date="2018-07" db="EMBL/GenBank/DDBJ databases">
        <title>Genomic Encyclopedia of Type Strains, Phase III (KMG-III): the genomes of soil and plant-associated and newly described type strains.</title>
        <authorList>
            <person name="Whitman W."/>
        </authorList>
    </citation>
    <scope>NUCLEOTIDE SEQUENCE [LARGE SCALE GENOMIC DNA]</scope>
    <source>
        <strain evidence="3 4">CECT 8575</strain>
    </source>
</reference>
<dbReference type="Proteomes" id="UP000253495">
    <property type="component" value="Unassembled WGS sequence"/>
</dbReference>
<dbReference type="PANTHER" id="PTHR33713">
    <property type="entry name" value="ANTITOXIN YAFN-RELATED"/>
    <property type="match status" value="1"/>
</dbReference>
<dbReference type="Pfam" id="PF02604">
    <property type="entry name" value="PhdYeFM_antitox"/>
    <property type="match status" value="1"/>
</dbReference>
<dbReference type="Gene3D" id="3.40.1620.10">
    <property type="entry name" value="YefM-like domain"/>
    <property type="match status" value="1"/>
</dbReference>
<dbReference type="InterPro" id="IPR036165">
    <property type="entry name" value="YefM-like_sf"/>
</dbReference>
<evidence type="ECO:0000256" key="1">
    <source>
        <dbReference type="ARBA" id="ARBA00009981"/>
    </source>
</evidence>
<dbReference type="InterPro" id="IPR051405">
    <property type="entry name" value="phD/YefM_antitoxin"/>
</dbReference>
<sequence>MTIILSMKTLPLAEVKAKLSSLLSEVEREHDEITVTRNGVPSAVVISADEWESLQETLAVLSDQDALADLKEARETTAEGELYDTDDVLAEFEQQRSHGS</sequence>
<keyword evidence="4" id="KW-1185">Reference proteome</keyword>
<comment type="similarity">
    <text evidence="1 2">Belongs to the phD/YefM antitoxin family.</text>
</comment>
<comment type="caution">
    <text evidence="3">The sequence shown here is derived from an EMBL/GenBank/DDBJ whole genome shotgun (WGS) entry which is preliminary data.</text>
</comment>
<dbReference type="PANTHER" id="PTHR33713:SF10">
    <property type="entry name" value="ANTITOXIN YAFN"/>
    <property type="match status" value="1"/>
</dbReference>
<dbReference type="OrthoDB" id="488160at2"/>